<organism evidence="1 2">
    <name type="scientific">Elysia crispata</name>
    <name type="common">lettuce slug</name>
    <dbReference type="NCBI Taxonomy" id="231223"/>
    <lineage>
        <taxon>Eukaryota</taxon>
        <taxon>Metazoa</taxon>
        <taxon>Spiralia</taxon>
        <taxon>Lophotrochozoa</taxon>
        <taxon>Mollusca</taxon>
        <taxon>Gastropoda</taxon>
        <taxon>Heterobranchia</taxon>
        <taxon>Euthyneura</taxon>
        <taxon>Panpulmonata</taxon>
        <taxon>Sacoglossa</taxon>
        <taxon>Placobranchoidea</taxon>
        <taxon>Plakobranchidae</taxon>
        <taxon>Elysia</taxon>
    </lineage>
</organism>
<accession>A0AAE1B726</accession>
<keyword evidence="2" id="KW-1185">Reference proteome</keyword>
<protein>
    <submittedName>
        <fullName evidence="1">Uncharacterized protein</fullName>
    </submittedName>
</protein>
<proteinExistence type="predicted"/>
<evidence type="ECO:0000313" key="2">
    <source>
        <dbReference type="Proteomes" id="UP001283361"/>
    </source>
</evidence>
<dbReference type="AlphaFoldDB" id="A0AAE1B726"/>
<comment type="caution">
    <text evidence="1">The sequence shown here is derived from an EMBL/GenBank/DDBJ whole genome shotgun (WGS) entry which is preliminary data.</text>
</comment>
<evidence type="ECO:0000313" key="1">
    <source>
        <dbReference type="EMBL" id="KAK3800798.1"/>
    </source>
</evidence>
<gene>
    <name evidence="1" type="ORF">RRG08_033652</name>
</gene>
<name>A0AAE1B726_9GAST</name>
<sequence>MGNWFASRERDSVCQSFWTDCQTSPPWGCWALLAGKQHPSLSKNNWLVSGYRCGQPGKIGKGLAIARDATRQWNLSKMGLFLKTSD</sequence>
<dbReference type="Proteomes" id="UP001283361">
    <property type="component" value="Unassembled WGS sequence"/>
</dbReference>
<dbReference type="EMBL" id="JAWDGP010000420">
    <property type="protein sequence ID" value="KAK3800798.1"/>
    <property type="molecule type" value="Genomic_DNA"/>
</dbReference>
<reference evidence="1" key="1">
    <citation type="journal article" date="2023" name="G3 (Bethesda)">
        <title>A reference genome for the long-term kleptoplast-retaining sea slug Elysia crispata morphotype clarki.</title>
        <authorList>
            <person name="Eastman K.E."/>
            <person name="Pendleton A.L."/>
            <person name="Shaikh M.A."/>
            <person name="Suttiyut T."/>
            <person name="Ogas R."/>
            <person name="Tomko P."/>
            <person name="Gavelis G."/>
            <person name="Widhalm J.R."/>
            <person name="Wisecaver J.H."/>
        </authorList>
    </citation>
    <scope>NUCLEOTIDE SEQUENCE</scope>
    <source>
        <strain evidence="1">ECLA1</strain>
    </source>
</reference>